<dbReference type="InterPro" id="IPR013815">
    <property type="entry name" value="ATP_grasp_subdomain_1"/>
</dbReference>
<keyword evidence="1" id="KW-0436">Ligase</keyword>
<dbReference type="PANTHER" id="PTHR11609">
    <property type="entry name" value="PURINE BIOSYNTHESIS PROTEIN 6/7, PUR6/7"/>
    <property type="match status" value="1"/>
</dbReference>
<dbReference type="Proteomes" id="UP001145145">
    <property type="component" value="Unassembled WGS sequence"/>
</dbReference>
<dbReference type="SUPFAM" id="SSF52440">
    <property type="entry name" value="PreATP-grasp domain"/>
    <property type="match status" value="1"/>
</dbReference>
<dbReference type="GO" id="GO:0005829">
    <property type="term" value="C:cytosol"/>
    <property type="evidence" value="ECO:0007669"/>
    <property type="project" value="TreeGrafter"/>
</dbReference>
<dbReference type="GO" id="GO:0005524">
    <property type="term" value="F:ATP binding"/>
    <property type="evidence" value="ECO:0007669"/>
    <property type="project" value="UniProtKB-UniRule"/>
</dbReference>
<proteinExistence type="predicted"/>
<keyword evidence="3" id="KW-0547">Nucleotide-binding</keyword>
<accession>A0A9W6FFY6</accession>
<evidence type="ECO:0000313" key="6">
    <source>
        <dbReference type="Proteomes" id="UP001145145"/>
    </source>
</evidence>
<evidence type="ECO:0000256" key="3">
    <source>
        <dbReference type="PROSITE-ProRule" id="PRU00409"/>
    </source>
</evidence>
<comment type="caution">
    <text evidence="5">The sequence shown here is derived from an EMBL/GenBank/DDBJ whole genome shotgun (WGS) entry which is preliminary data.</text>
</comment>
<protein>
    <submittedName>
        <fullName evidence="5">Carbamoyl-phosphate-synthetase</fullName>
    </submittedName>
</protein>
<dbReference type="InterPro" id="IPR016185">
    <property type="entry name" value="PreATP-grasp_dom_sf"/>
</dbReference>
<reference evidence="5 6" key="1">
    <citation type="journal article" date="2023" name="Int. J. Syst. Evol. Microbiol.">
        <title>Sellimonas catena sp. nov., isolated from human faeces.</title>
        <authorList>
            <person name="Hisatomi A."/>
            <person name="Ohkuma M."/>
            <person name="Sakamoto M."/>
        </authorList>
    </citation>
    <scope>NUCLEOTIDE SEQUENCE [LARGE SCALE GENOMIC DNA]</scope>
    <source>
        <strain evidence="5 6">12EGH17</strain>
    </source>
</reference>
<dbReference type="SUPFAM" id="SSF56059">
    <property type="entry name" value="Glutathione synthetase ATP-binding domain-like"/>
    <property type="match status" value="1"/>
</dbReference>
<dbReference type="GO" id="GO:0008716">
    <property type="term" value="F:D-alanine-D-alanine ligase activity"/>
    <property type="evidence" value="ECO:0007669"/>
    <property type="project" value="InterPro"/>
</dbReference>
<dbReference type="InterPro" id="IPR011095">
    <property type="entry name" value="Dala_Dala_lig_C"/>
</dbReference>
<dbReference type="GO" id="GO:0046872">
    <property type="term" value="F:metal ion binding"/>
    <property type="evidence" value="ECO:0007669"/>
    <property type="project" value="InterPro"/>
</dbReference>
<dbReference type="GO" id="GO:0071555">
    <property type="term" value="P:cell wall organization"/>
    <property type="evidence" value="ECO:0007669"/>
    <property type="project" value="UniProtKB-KW"/>
</dbReference>
<organism evidence="5 6">
    <name type="scientific">Sellimonas catena</name>
    <dbReference type="NCBI Taxonomy" id="2994035"/>
    <lineage>
        <taxon>Bacteria</taxon>
        <taxon>Bacillati</taxon>
        <taxon>Bacillota</taxon>
        <taxon>Clostridia</taxon>
        <taxon>Lachnospirales</taxon>
        <taxon>Lachnospiraceae</taxon>
        <taxon>Sellimonas</taxon>
    </lineage>
</organism>
<dbReference type="AlphaFoldDB" id="A0A9W6FFY6"/>
<dbReference type="InterPro" id="IPR048764">
    <property type="entry name" value="PylC_N"/>
</dbReference>
<evidence type="ECO:0000256" key="2">
    <source>
        <dbReference type="ARBA" id="ARBA00023316"/>
    </source>
</evidence>
<name>A0A9W6FFY6_9FIRM</name>
<evidence type="ECO:0000256" key="1">
    <source>
        <dbReference type="ARBA" id="ARBA00022598"/>
    </source>
</evidence>
<dbReference type="Gene3D" id="3.40.50.20">
    <property type="match status" value="1"/>
</dbReference>
<feature type="domain" description="ATP-grasp" evidence="4">
    <location>
        <begin position="112"/>
        <end position="307"/>
    </location>
</feature>
<keyword evidence="6" id="KW-1185">Reference proteome</keyword>
<dbReference type="PANTHER" id="PTHR11609:SF5">
    <property type="entry name" value="PHOSPHORIBOSYLAMINOIMIDAZOLE CARBOXYLASE"/>
    <property type="match status" value="1"/>
</dbReference>
<dbReference type="EMBL" id="BSBO01000048">
    <property type="protein sequence ID" value="GLG06131.1"/>
    <property type="molecule type" value="Genomic_DNA"/>
</dbReference>
<dbReference type="Gene3D" id="3.30.470.20">
    <property type="entry name" value="ATP-grasp fold, B domain"/>
    <property type="match status" value="1"/>
</dbReference>
<gene>
    <name evidence="5" type="ORF">Selli1_33050</name>
</gene>
<sequence>MDLRGKKLLLLGGVQPTCQIIEEAHKMGVKVYVTDYLENSPAKKIADKSFMISTTDVDAVVELCKNEKIDGVFTGYTDSMLPYCQKICKKLNLPFWGDERNIDICIDKEKFKIACEKAGVPVVPWKKVNLKNYKEKIQDLSFPVVIKPVDSSGSRGVFKCYNKDEYEKFCEMAFEFSKKKELLIEKLMDMNSEISVYYMIYNGKTFLSEMGDRYVHAVNEESAPVGQGMTCPSRHLQEWQKQMESKIENFFVQNNMKNGFVFFQGFYENGNFYIHEVGYRLCGGFAYKYVEKFSGYNQIQEMIRFSLTGEMNISQLEKSNPLFYSNAFTLTLVLKAGKVKTIIGVEEISELSPIIEFCQLRFEGDSITTEGATTRVFAYILCDIKNRKDLTNLINEVKTKIKVLDEDGNNMLTEILYPEKVQLFYE</sequence>
<dbReference type="PROSITE" id="PS50975">
    <property type="entry name" value="ATP_GRASP"/>
    <property type="match status" value="1"/>
</dbReference>
<evidence type="ECO:0000259" key="4">
    <source>
        <dbReference type="PROSITE" id="PS50975"/>
    </source>
</evidence>
<keyword evidence="3" id="KW-0067">ATP-binding</keyword>
<dbReference type="RefSeq" id="WP_281874133.1">
    <property type="nucleotide sequence ID" value="NZ_BSBO01000048.1"/>
</dbReference>
<evidence type="ECO:0000313" key="5">
    <source>
        <dbReference type="EMBL" id="GLG06131.1"/>
    </source>
</evidence>
<dbReference type="Pfam" id="PF21360">
    <property type="entry name" value="PylC-like_N"/>
    <property type="match status" value="1"/>
</dbReference>
<keyword evidence="2" id="KW-0961">Cell wall biogenesis/degradation</keyword>
<dbReference type="Pfam" id="PF07478">
    <property type="entry name" value="Dala_Dala_lig_C"/>
    <property type="match status" value="1"/>
</dbReference>
<dbReference type="InterPro" id="IPR011761">
    <property type="entry name" value="ATP-grasp"/>
</dbReference>
<dbReference type="Gene3D" id="3.30.1490.20">
    <property type="entry name" value="ATP-grasp fold, A domain"/>
    <property type="match status" value="1"/>
</dbReference>